<accession>A0A8S8XCY0</accession>
<organism evidence="1 2">
    <name type="scientific">Roseiterribacter gracilis</name>
    <dbReference type="NCBI Taxonomy" id="2812848"/>
    <lineage>
        <taxon>Bacteria</taxon>
        <taxon>Pseudomonadati</taxon>
        <taxon>Pseudomonadota</taxon>
        <taxon>Alphaproteobacteria</taxon>
        <taxon>Rhodospirillales</taxon>
        <taxon>Roseiterribacteraceae</taxon>
        <taxon>Roseiterribacter</taxon>
    </lineage>
</organism>
<evidence type="ECO:0000313" key="2">
    <source>
        <dbReference type="Proteomes" id="UP000681075"/>
    </source>
</evidence>
<keyword evidence="2" id="KW-1185">Reference proteome</keyword>
<comment type="caution">
    <text evidence="1">The sequence shown here is derived from an EMBL/GenBank/DDBJ whole genome shotgun (WGS) entry which is preliminary data.</text>
</comment>
<sequence length="317" mass="33345">MAQADTARAVTPPSQTEIGAKAAELRAQATDVQTQVRTQRAALEAARGQALTDQAAYQAATASIVSRLQVGTPKGNPRLVAAAADATARLDAVEGDQTRVRALADDVRRTGERAAAILGETRRTLTLSGAVEEDHALLHEVEDETNGLVVQLARLNREVDADVARQTQLIGVERKRLAALQVSIQRGELVPGAAVTSSAAAAPAAERTAAATPAPEKKTERPLVVIRFDRPDVAYGPQLTTVTKEALTRVPGAKFQVDAVAPRKKGEATDKARAAAQKEIDGVVKVLVDAGVARDRITTGTRSSGTATGPEVHIYVR</sequence>
<dbReference type="EMBL" id="BOPV01000001">
    <property type="protein sequence ID" value="GIL41323.1"/>
    <property type="molecule type" value="Genomic_DNA"/>
</dbReference>
<proteinExistence type="predicted"/>
<dbReference type="Proteomes" id="UP000681075">
    <property type="component" value="Unassembled WGS sequence"/>
</dbReference>
<reference evidence="1" key="1">
    <citation type="submission" date="2021-02" db="EMBL/GenBank/DDBJ databases">
        <title>Genome sequence of Rhodospirillales sp. strain TMPK1 isolated from soil.</title>
        <authorList>
            <person name="Nakai R."/>
            <person name="Kusada H."/>
            <person name="Tamaki H."/>
        </authorList>
    </citation>
    <scope>NUCLEOTIDE SEQUENCE</scope>
    <source>
        <strain evidence="1">TMPK1</strain>
    </source>
</reference>
<dbReference type="AlphaFoldDB" id="A0A8S8XCY0"/>
<protein>
    <submittedName>
        <fullName evidence="1">Uncharacterized protein</fullName>
    </submittedName>
</protein>
<gene>
    <name evidence="1" type="ORF">TMPK1_35600</name>
</gene>
<evidence type="ECO:0000313" key="1">
    <source>
        <dbReference type="EMBL" id="GIL41323.1"/>
    </source>
</evidence>
<name>A0A8S8XCY0_9PROT</name>